<organism evidence="1 2">
    <name type="scientific">Nocardioides panzhihuensis</name>
    <dbReference type="NCBI Taxonomy" id="860243"/>
    <lineage>
        <taxon>Bacteria</taxon>
        <taxon>Bacillati</taxon>
        <taxon>Actinomycetota</taxon>
        <taxon>Actinomycetes</taxon>
        <taxon>Propionibacteriales</taxon>
        <taxon>Nocardioidaceae</taxon>
        <taxon>Nocardioides</taxon>
    </lineage>
</organism>
<evidence type="ECO:0000313" key="2">
    <source>
        <dbReference type="Proteomes" id="UP000564496"/>
    </source>
</evidence>
<dbReference type="Proteomes" id="UP000564496">
    <property type="component" value="Unassembled WGS sequence"/>
</dbReference>
<reference evidence="1 2" key="1">
    <citation type="submission" date="2020-07" db="EMBL/GenBank/DDBJ databases">
        <title>Sequencing the genomes of 1000 actinobacteria strains.</title>
        <authorList>
            <person name="Klenk H.-P."/>
        </authorList>
    </citation>
    <scope>NUCLEOTIDE SEQUENCE [LARGE SCALE GENOMIC DNA]</scope>
    <source>
        <strain evidence="1 2">DSM 26487</strain>
    </source>
</reference>
<dbReference type="EMBL" id="JACBZR010000002">
    <property type="protein sequence ID" value="NYI81242.1"/>
    <property type="molecule type" value="Genomic_DNA"/>
</dbReference>
<sequence>MASESDLVTLYAKARPKPVDGVDDGQRQEITVTRATYAEAREAVDARVPEGWQLLGLSTWPC</sequence>
<comment type="caution">
    <text evidence="1">The sequence shown here is derived from an EMBL/GenBank/DDBJ whole genome shotgun (WGS) entry which is preliminary data.</text>
</comment>
<keyword evidence="2" id="KW-1185">Reference proteome</keyword>
<gene>
    <name evidence="1" type="ORF">BJ988_005950</name>
</gene>
<dbReference type="RefSeq" id="WP_179661812.1">
    <property type="nucleotide sequence ID" value="NZ_JACBZR010000002.1"/>
</dbReference>
<proteinExistence type="predicted"/>
<dbReference type="AlphaFoldDB" id="A0A7Z0DT77"/>
<protein>
    <submittedName>
        <fullName evidence="1">Uncharacterized protein</fullName>
    </submittedName>
</protein>
<accession>A0A7Z0DT77</accession>
<name>A0A7Z0DT77_9ACTN</name>
<evidence type="ECO:0000313" key="1">
    <source>
        <dbReference type="EMBL" id="NYI81242.1"/>
    </source>
</evidence>